<name>A0ABV5K4J0_9ACTN</name>
<evidence type="ECO:0000256" key="5">
    <source>
        <dbReference type="ARBA" id="ARBA00023033"/>
    </source>
</evidence>
<protein>
    <submittedName>
        <fullName evidence="7">FAD-dependent monooxygenase</fullName>
    </submittedName>
</protein>
<keyword evidence="5 7" id="KW-0503">Monooxygenase</keyword>
<feature type="domain" description="FAD-binding" evidence="6">
    <location>
        <begin position="17"/>
        <end position="351"/>
    </location>
</feature>
<evidence type="ECO:0000256" key="4">
    <source>
        <dbReference type="ARBA" id="ARBA00023002"/>
    </source>
</evidence>
<accession>A0ABV5K4J0</accession>
<dbReference type="Pfam" id="PF01494">
    <property type="entry name" value="FAD_binding_3"/>
    <property type="match status" value="1"/>
</dbReference>
<evidence type="ECO:0000256" key="3">
    <source>
        <dbReference type="ARBA" id="ARBA00022827"/>
    </source>
</evidence>
<dbReference type="RefSeq" id="WP_140008467.1">
    <property type="nucleotide sequence ID" value="NZ_JBHMDG010000001.1"/>
</dbReference>
<evidence type="ECO:0000259" key="6">
    <source>
        <dbReference type="Pfam" id="PF01494"/>
    </source>
</evidence>
<keyword evidence="8" id="KW-1185">Reference proteome</keyword>
<evidence type="ECO:0000256" key="2">
    <source>
        <dbReference type="ARBA" id="ARBA00022630"/>
    </source>
</evidence>
<dbReference type="PRINTS" id="PR00420">
    <property type="entry name" value="RNGMNOXGNASE"/>
</dbReference>
<reference evidence="7 8" key="1">
    <citation type="submission" date="2024-09" db="EMBL/GenBank/DDBJ databases">
        <authorList>
            <person name="Sun Q."/>
            <person name="Mori K."/>
        </authorList>
    </citation>
    <scope>NUCLEOTIDE SEQUENCE [LARGE SCALE GENOMIC DNA]</scope>
    <source>
        <strain evidence="7 8">JCM 9626</strain>
    </source>
</reference>
<dbReference type="GO" id="GO:0004497">
    <property type="term" value="F:monooxygenase activity"/>
    <property type="evidence" value="ECO:0007669"/>
    <property type="project" value="UniProtKB-KW"/>
</dbReference>
<keyword evidence="3" id="KW-0274">FAD</keyword>
<dbReference type="EMBL" id="JBHMDG010000001">
    <property type="protein sequence ID" value="MFB9311662.1"/>
    <property type="molecule type" value="Genomic_DNA"/>
</dbReference>
<keyword evidence="4" id="KW-0560">Oxidoreductase</keyword>
<dbReference type="InterPro" id="IPR050493">
    <property type="entry name" value="FAD-dep_Monooxygenase_BioMet"/>
</dbReference>
<gene>
    <name evidence="7" type="ORF">ACFFRI_01285</name>
</gene>
<sequence length="408" mass="41861">MTASGAGTGPTTEALDDVLVLGAGIAGLVLAGAWALRGGRATVLDAAASAPAAGGGLQLAPPSVAVLRGLGVDLAGAVTIHTQQTRDRDGRLLGSTPLHGCAGRYAAPYLTVRRADLHAALLERVGDLTDVRPGTAVTAVDDPDDPVVTLADGRRLVAPVVVGADGIRSVARAALARDAPVYSGLWAHRALVPVADLPVAVREHLREPVVRLWVGPGAHVVTYPVAGGRELNLVVVTGGDDDAADAPAWTAKTDPDALRHRLAGWAPDVRAVLDAVGVLRGHAVHDRPPLARLARGRLALVGDAAHPMAPFLAQGANQAVEGAVELAAALRAEDRAAGLAAYGRRRAVRAGGMQRGSREAVDLLHLSDGPARDERDRAWADETGLAHRDGLYGYPVATLLGNARASSA</sequence>
<dbReference type="InterPro" id="IPR002938">
    <property type="entry name" value="FAD-bd"/>
</dbReference>
<keyword evidence="2" id="KW-0285">Flavoprotein</keyword>
<dbReference type="SUPFAM" id="SSF51905">
    <property type="entry name" value="FAD/NAD(P)-binding domain"/>
    <property type="match status" value="1"/>
</dbReference>
<dbReference type="PANTHER" id="PTHR13789">
    <property type="entry name" value="MONOOXYGENASE"/>
    <property type="match status" value="1"/>
</dbReference>
<dbReference type="Gene3D" id="3.50.50.60">
    <property type="entry name" value="FAD/NAD(P)-binding domain"/>
    <property type="match status" value="1"/>
</dbReference>
<dbReference type="Proteomes" id="UP001589750">
    <property type="component" value="Unassembled WGS sequence"/>
</dbReference>
<dbReference type="InterPro" id="IPR036188">
    <property type="entry name" value="FAD/NAD-bd_sf"/>
</dbReference>
<proteinExistence type="predicted"/>
<evidence type="ECO:0000313" key="7">
    <source>
        <dbReference type="EMBL" id="MFB9311662.1"/>
    </source>
</evidence>
<dbReference type="PANTHER" id="PTHR13789:SF318">
    <property type="entry name" value="GERANYLGERANYL DIPHOSPHATE REDUCTASE"/>
    <property type="match status" value="1"/>
</dbReference>
<dbReference type="SUPFAM" id="SSF54373">
    <property type="entry name" value="FAD-linked reductases, C-terminal domain"/>
    <property type="match status" value="1"/>
</dbReference>
<evidence type="ECO:0000256" key="1">
    <source>
        <dbReference type="ARBA" id="ARBA00001974"/>
    </source>
</evidence>
<evidence type="ECO:0000313" key="8">
    <source>
        <dbReference type="Proteomes" id="UP001589750"/>
    </source>
</evidence>
<comment type="cofactor">
    <cofactor evidence="1">
        <name>FAD</name>
        <dbReference type="ChEBI" id="CHEBI:57692"/>
    </cofactor>
</comment>
<comment type="caution">
    <text evidence="7">The sequence shown here is derived from an EMBL/GenBank/DDBJ whole genome shotgun (WGS) entry which is preliminary data.</text>
</comment>
<organism evidence="7 8">
    <name type="scientific">Nocardioides plantarum</name>
    <dbReference type="NCBI Taxonomy" id="29299"/>
    <lineage>
        <taxon>Bacteria</taxon>
        <taxon>Bacillati</taxon>
        <taxon>Actinomycetota</taxon>
        <taxon>Actinomycetes</taxon>
        <taxon>Propionibacteriales</taxon>
        <taxon>Nocardioidaceae</taxon>
        <taxon>Nocardioides</taxon>
    </lineage>
</organism>